<evidence type="ECO:0000313" key="3">
    <source>
        <dbReference type="Proteomes" id="UP001345691"/>
    </source>
</evidence>
<dbReference type="EMBL" id="JAVRRF010000071">
    <property type="protein sequence ID" value="KAK5048107.1"/>
    <property type="molecule type" value="Genomic_DNA"/>
</dbReference>
<comment type="caution">
    <text evidence="2">The sequence shown here is derived from an EMBL/GenBank/DDBJ whole genome shotgun (WGS) entry which is preliminary data.</text>
</comment>
<feature type="compositionally biased region" description="Basic and acidic residues" evidence="1">
    <location>
        <begin position="161"/>
        <end position="179"/>
    </location>
</feature>
<feature type="compositionally biased region" description="Basic and acidic residues" evidence="1">
    <location>
        <begin position="219"/>
        <end position="231"/>
    </location>
</feature>
<evidence type="ECO:0000256" key="1">
    <source>
        <dbReference type="SAM" id="MobiDB-lite"/>
    </source>
</evidence>
<accession>A0ABR0IVK2</accession>
<evidence type="ECO:0000313" key="2">
    <source>
        <dbReference type="EMBL" id="KAK5048107.1"/>
    </source>
</evidence>
<dbReference type="Proteomes" id="UP001345691">
    <property type="component" value="Unassembled WGS sequence"/>
</dbReference>
<protein>
    <submittedName>
        <fullName evidence="2">Uncharacterized protein</fullName>
    </submittedName>
</protein>
<feature type="region of interest" description="Disordered" evidence="1">
    <location>
        <begin position="160"/>
        <end position="179"/>
    </location>
</feature>
<name>A0ABR0IVK2_9EURO</name>
<gene>
    <name evidence="2" type="ORF">LTR69_011458</name>
</gene>
<proteinExistence type="predicted"/>
<feature type="region of interest" description="Disordered" evidence="1">
    <location>
        <begin position="210"/>
        <end position="233"/>
    </location>
</feature>
<sequence length="628" mass="69846">MDAVSDQDHMVCHAVRSLLAHAGRPKTACHRSCIDDICRDHPNWASYIEKLCVDVRIFLGAIASVPDVAAQSGDGCRESGLLASSGRPRNLVGGLSRGMELFTETIPQFSDEDIVAQQMEAGAVSEREWTTWSSCQQIPRSPSPLEPSGEGLARELVVPAGDRENMGGGNDADKSGEEQELDDVIHVGNDDDKIYHGMDDDNISGNKQVEAEQQENEEEGKRNRQDREELLTKTPKVPEGISVTSGITLKYVARPSRKRSTRAAILETPPKKSRLADPTATTPSQLAVRVTPESLTYQAYWKEWDMKREAEIPDNVQTSGTIKAVRVWDRFCERPRLVSMSSEYLQSVNPHRVNILVTMVLAVGNSHGFRALKRAMTAAQQGGTPSIADAFSNEPQRLVRTLTAIDTAGDTYAYMRRLALARLAKLYRNTAANAGQLAIDDDDAAWMSRRRPALKDDKAKAYRSMIEHIWGAAFPDLFRGQTMTKSGLIDSDIPEAVRWNQCKRKLSKQIEAGQRWLQWAERLGWSSLGLISRDWSIGDSRVVASDRTFEEMLSVSEHTMLLNAVDTEKGRFLRQVDRAVGGGLFELLADTNRVQRLPLLNLDDEEIMARSDCDPQWVVELTCQQPGA</sequence>
<keyword evidence="3" id="KW-1185">Reference proteome</keyword>
<organism evidence="2 3">
    <name type="scientific">Exophiala sideris</name>
    <dbReference type="NCBI Taxonomy" id="1016849"/>
    <lineage>
        <taxon>Eukaryota</taxon>
        <taxon>Fungi</taxon>
        <taxon>Dikarya</taxon>
        <taxon>Ascomycota</taxon>
        <taxon>Pezizomycotina</taxon>
        <taxon>Eurotiomycetes</taxon>
        <taxon>Chaetothyriomycetidae</taxon>
        <taxon>Chaetothyriales</taxon>
        <taxon>Herpotrichiellaceae</taxon>
        <taxon>Exophiala</taxon>
    </lineage>
</organism>
<reference evidence="2 3" key="1">
    <citation type="submission" date="2023-08" db="EMBL/GenBank/DDBJ databases">
        <title>Black Yeasts Isolated from many extreme environments.</title>
        <authorList>
            <person name="Coleine C."/>
            <person name="Stajich J.E."/>
            <person name="Selbmann L."/>
        </authorList>
    </citation>
    <scope>NUCLEOTIDE SEQUENCE [LARGE SCALE GENOMIC DNA]</scope>
    <source>
        <strain evidence="2 3">CCFEE 6328</strain>
    </source>
</reference>